<evidence type="ECO:0000256" key="1">
    <source>
        <dbReference type="ARBA" id="ARBA00022723"/>
    </source>
</evidence>
<organism evidence="9 10">
    <name type="scientific">Priapulus caudatus</name>
    <name type="common">Priapulid worm</name>
    <dbReference type="NCBI Taxonomy" id="37621"/>
    <lineage>
        <taxon>Eukaryota</taxon>
        <taxon>Metazoa</taxon>
        <taxon>Ecdysozoa</taxon>
        <taxon>Scalidophora</taxon>
        <taxon>Priapulida</taxon>
        <taxon>Priapulimorpha</taxon>
        <taxon>Priapulimorphida</taxon>
        <taxon>Priapulidae</taxon>
        <taxon>Priapulus</taxon>
    </lineage>
</organism>
<dbReference type="Proteomes" id="UP000695022">
    <property type="component" value="Unplaced"/>
</dbReference>
<keyword evidence="9" id="KW-1185">Reference proteome</keyword>
<keyword evidence="1" id="KW-0479">Metal-binding</keyword>
<feature type="region of interest" description="Disordered" evidence="7">
    <location>
        <begin position="208"/>
        <end position="237"/>
    </location>
</feature>
<proteinExistence type="predicted"/>
<dbReference type="PANTHER" id="PTHR24393">
    <property type="entry name" value="ZINC FINGER PROTEIN"/>
    <property type="match status" value="1"/>
</dbReference>
<evidence type="ECO:0000259" key="8">
    <source>
        <dbReference type="PROSITE" id="PS50157"/>
    </source>
</evidence>
<evidence type="ECO:0000313" key="9">
    <source>
        <dbReference type="Proteomes" id="UP000695022"/>
    </source>
</evidence>
<feature type="domain" description="C2H2-type" evidence="8">
    <location>
        <begin position="36"/>
        <end position="63"/>
    </location>
</feature>
<evidence type="ECO:0000256" key="5">
    <source>
        <dbReference type="ARBA" id="ARBA00023242"/>
    </source>
</evidence>
<evidence type="ECO:0000256" key="2">
    <source>
        <dbReference type="ARBA" id="ARBA00022737"/>
    </source>
</evidence>
<dbReference type="PROSITE" id="PS50157">
    <property type="entry name" value="ZINC_FINGER_C2H2_2"/>
    <property type="match status" value="1"/>
</dbReference>
<keyword evidence="3 6" id="KW-0863">Zinc-finger</keyword>
<protein>
    <submittedName>
        <fullName evidence="10">Zinc finger protein GLIS3-like</fullName>
    </submittedName>
</protein>
<evidence type="ECO:0000313" key="10">
    <source>
        <dbReference type="RefSeq" id="XP_014675812.1"/>
    </source>
</evidence>
<evidence type="ECO:0000256" key="7">
    <source>
        <dbReference type="SAM" id="MobiDB-lite"/>
    </source>
</evidence>
<dbReference type="Gene3D" id="3.30.160.60">
    <property type="entry name" value="Classic Zinc Finger"/>
    <property type="match status" value="1"/>
</dbReference>
<dbReference type="RefSeq" id="XP_014675812.1">
    <property type="nucleotide sequence ID" value="XM_014820326.1"/>
</dbReference>
<dbReference type="InterPro" id="IPR013087">
    <property type="entry name" value="Znf_C2H2_type"/>
</dbReference>
<keyword evidence="4" id="KW-0862">Zinc</keyword>
<keyword evidence="5" id="KW-0539">Nucleus</keyword>
<evidence type="ECO:0000256" key="6">
    <source>
        <dbReference type="PROSITE-ProRule" id="PRU00042"/>
    </source>
</evidence>
<evidence type="ECO:0000256" key="4">
    <source>
        <dbReference type="ARBA" id="ARBA00022833"/>
    </source>
</evidence>
<sequence>MAPLATVLGMMLDEVFMSKPELQLHMKAHMQETKPYKCALCHKAFANSSYLSQHNRIHAGIKPYSCQDTYLEKHMHKHLTDDKNQGGATGPPHGTTDKQLTAFNALKASQKSSSSSSIADVVGYDCWGASPAKRVGVGGLDALQAPPMSAAFASSAMAPPDGHNPYSWNVPIKMETLTDDAGGQVALPPISLPQNSIAGGYPTKYGGGGGGGGSIVQHHHGDKRQTPYSVRGVGGKSSSSAFTPVGHAGNVATAAADPLASQHPPAPVSRPSFFPFDSFYPKVHHQSEPLYEHMYQNGLAGSGYAMNYYVPTHGAYTPTDGFREKEAHEYSD</sequence>
<reference evidence="10" key="1">
    <citation type="submission" date="2025-08" db="UniProtKB">
        <authorList>
            <consortium name="RefSeq"/>
        </authorList>
    </citation>
    <scope>IDENTIFICATION</scope>
</reference>
<dbReference type="GeneID" id="106815815"/>
<evidence type="ECO:0000256" key="3">
    <source>
        <dbReference type="ARBA" id="ARBA00022771"/>
    </source>
</evidence>
<dbReference type="SUPFAM" id="SSF57667">
    <property type="entry name" value="beta-beta-alpha zinc fingers"/>
    <property type="match status" value="1"/>
</dbReference>
<dbReference type="PANTHER" id="PTHR24393:SF34">
    <property type="entry name" value="PR_SET DOMAIN 13"/>
    <property type="match status" value="1"/>
</dbReference>
<dbReference type="PROSITE" id="PS00028">
    <property type="entry name" value="ZINC_FINGER_C2H2_1"/>
    <property type="match status" value="1"/>
</dbReference>
<gene>
    <name evidence="10" type="primary">LOC106815815</name>
</gene>
<name>A0ABM1EUE1_PRICU</name>
<dbReference type="InterPro" id="IPR036236">
    <property type="entry name" value="Znf_C2H2_sf"/>
</dbReference>
<accession>A0ABM1EUE1</accession>
<keyword evidence="2" id="KW-0677">Repeat</keyword>